<feature type="compositionally biased region" description="Polar residues" evidence="1">
    <location>
        <begin position="154"/>
        <end position="164"/>
    </location>
</feature>
<keyword evidence="3" id="KW-1185">Reference proteome</keyword>
<feature type="region of interest" description="Disordered" evidence="1">
    <location>
        <begin position="124"/>
        <end position="173"/>
    </location>
</feature>
<comment type="caution">
    <text evidence="2">The sequence shown here is derived from an EMBL/GenBank/DDBJ whole genome shotgun (WGS) entry which is preliminary data.</text>
</comment>
<dbReference type="RefSeq" id="XP_001835068.2">
    <property type="nucleotide sequence ID" value="XM_001835016.2"/>
</dbReference>
<dbReference type="eggNOG" id="KOG2752">
    <property type="taxonomic scope" value="Eukaryota"/>
</dbReference>
<dbReference type="GO" id="GO:0005737">
    <property type="term" value="C:cytoplasm"/>
    <property type="evidence" value="ECO:0007669"/>
    <property type="project" value="TreeGrafter"/>
</dbReference>
<evidence type="ECO:0000256" key="1">
    <source>
        <dbReference type="SAM" id="MobiDB-lite"/>
    </source>
</evidence>
<dbReference type="VEuPathDB" id="FungiDB:CC1G_06471"/>
<dbReference type="PANTHER" id="PTHR13513:SF9">
    <property type="entry name" value="E3 UBIQUITIN-PROTEIN LIGASE UBR7-RELATED"/>
    <property type="match status" value="1"/>
</dbReference>
<gene>
    <name evidence="2" type="ORF">CC1G_06471</name>
</gene>
<dbReference type="InterPro" id="IPR011011">
    <property type="entry name" value="Znf_FYVE_PHD"/>
</dbReference>
<dbReference type="KEGG" id="cci:CC1G_06471"/>
<reference evidence="2 3" key="1">
    <citation type="journal article" date="2010" name="Proc. Natl. Acad. Sci. U.S.A.">
        <title>Insights into evolution of multicellular fungi from the assembled chromosomes of the mushroom Coprinopsis cinerea (Coprinus cinereus).</title>
        <authorList>
            <person name="Stajich J.E."/>
            <person name="Wilke S.K."/>
            <person name="Ahren D."/>
            <person name="Au C.H."/>
            <person name="Birren B.W."/>
            <person name="Borodovsky M."/>
            <person name="Burns C."/>
            <person name="Canback B."/>
            <person name="Casselton L.A."/>
            <person name="Cheng C.K."/>
            <person name="Deng J."/>
            <person name="Dietrich F.S."/>
            <person name="Fargo D.C."/>
            <person name="Farman M.L."/>
            <person name="Gathman A.C."/>
            <person name="Goldberg J."/>
            <person name="Guigo R."/>
            <person name="Hoegger P.J."/>
            <person name="Hooker J.B."/>
            <person name="Huggins A."/>
            <person name="James T.Y."/>
            <person name="Kamada T."/>
            <person name="Kilaru S."/>
            <person name="Kodira C."/>
            <person name="Kues U."/>
            <person name="Kupfer D."/>
            <person name="Kwan H.S."/>
            <person name="Lomsadze A."/>
            <person name="Li W."/>
            <person name="Lilly W.W."/>
            <person name="Ma L.J."/>
            <person name="Mackey A.J."/>
            <person name="Manning G."/>
            <person name="Martin F."/>
            <person name="Muraguchi H."/>
            <person name="Natvig D.O."/>
            <person name="Palmerini H."/>
            <person name="Ramesh M.A."/>
            <person name="Rehmeyer C.J."/>
            <person name="Roe B.A."/>
            <person name="Shenoy N."/>
            <person name="Stanke M."/>
            <person name="Ter-Hovhannisyan V."/>
            <person name="Tunlid A."/>
            <person name="Velagapudi R."/>
            <person name="Vision T.J."/>
            <person name="Zeng Q."/>
            <person name="Zolan M.E."/>
            <person name="Pukkila P.J."/>
        </authorList>
    </citation>
    <scope>NUCLEOTIDE SEQUENCE [LARGE SCALE GENOMIC DNA]</scope>
    <source>
        <strain evidence="3">Okayama-7 / 130 / ATCC MYA-4618 / FGSC 9003</strain>
    </source>
</reference>
<dbReference type="PANTHER" id="PTHR13513">
    <property type="entry name" value="E3 UBIQUITIN-PROTEIN LIGASE UBR7"/>
    <property type="match status" value="1"/>
</dbReference>
<dbReference type="OMA" id="DCGTERQ"/>
<proteinExistence type="predicted"/>
<accession>A8NN81</accession>
<dbReference type="InParanoid" id="A8NN81"/>
<protein>
    <submittedName>
        <fullName evidence="2">Uncharacterized protein</fullName>
    </submittedName>
</protein>
<evidence type="ECO:0000313" key="3">
    <source>
        <dbReference type="Proteomes" id="UP000001861"/>
    </source>
</evidence>
<dbReference type="SUPFAM" id="SSF57903">
    <property type="entry name" value="FYVE/PHD zinc finger"/>
    <property type="match status" value="1"/>
</dbReference>
<dbReference type="InterPro" id="IPR013083">
    <property type="entry name" value="Znf_RING/FYVE/PHD"/>
</dbReference>
<dbReference type="HOGENOM" id="CLU_058467_0_0_1"/>
<feature type="region of interest" description="Disordered" evidence="1">
    <location>
        <begin position="20"/>
        <end position="60"/>
    </location>
</feature>
<dbReference type="InterPro" id="IPR040204">
    <property type="entry name" value="UBR7"/>
</dbReference>
<dbReference type="GeneID" id="6011594"/>
<dbReference type="STRING" id="240176.A8NN81"/>
<dbReference type="Proteomes" id="UP000001861">
    <property type="component" value="Unassembled WGS sequence"/>
</dbReference>
<organism evidence="2 3">
    <name type="scientific">Coprinopsis cinerea (strain Okayama-7 / 130 / ATCC MYA-4618 / FGSC 9003)</name>
    <name type="common">Inky cap fungus</name>
    <name type="synonym">Hormographiella aspergillata</name>
    <dbReference type="NCBI Taxonomy" id="240176"/>
    <lineage>
        <taxon>Eukaryota</taxon>
        <taxon>Fungi</taxon>
        <taxon>Dikarya</taxon>
        <taxon>Basidiomycota</taxon>
        <taxon>Agaricomycotina</taxon>
        <taxon>Agaricomycetes</taxon>
        <taxon>Agaricomycetidae</taxon>
        <taxon>Agaricales</taxon>
        <taxon>Agaricineae</taxon>
        <taxon>Psathyrellaceae</taxon>
        <taxon>Coprinopsis</taxon>
    </lineage>
</organism>
<dbReference type="GO" id="GO:0061630">
    <property type="term" value="F:ubiquitin protein ligase activity"/>
    <property type="evidence" value="ECO:0007669"/>
    <property type="project" value="InterPro"/>
</dbReference>
<name>A8NN81_COPC7</name>
<dbReference type="GO" id="GO:0008270">
    <property type="term" value="F:zinc ion binding"/>
    <property type="evidence" value="ECO:0007669"/>
    <property type="project" value="InterPro"/>
</dbReference>
<dbReference type="Gene3D" id="3.30.40.10">
    <property type="entry name" value="Zinc/RING finger domain, C3HC4 (zinc finger)"/>
    <property type="match status" value="1"/>
</dbReference>
<dbReference type="OrthoDB" id="5795902at2759"/>
<evidence type="ECO:0000313" key="2">
    <source>
        <dbReference type="EMBL" id="EAU86710.2"/>
    </source>
</evidence>
<dbReference type="EMBL" id="AACS02000012">
    <property type="protein sequence ID" value="EAU86710.2"/>
    <property type="molecule type" value="Genomic_DNA"/>
</dbReference>
<dbReference type="AlphaFoldDB" id="A8NN81"/>
<sequence>MIQCLACEDWFHESCCNLRERPSSREPTPVAEAPPNQEGELSATAEGDDADADSEASFGLPPPLVSASDYESFICGACVRKIPILVKYAGTPGAIMVVRDTTDSPWVRIGDHVQGGREEAVVVDDVGPSNAGHKRRLSPSDATAGTREPKRTKVPSTPDSTESNPCIAPQPNPLASTIYEQDLTSSDGGKLGTGDIFLTDGFRERWCRCDNCRISLENHRYLVEEEETYEPPEDPDSGLSLEELGMRALARLPRDRALDGIQAFNKMRDGLKSFLQPFAEEGKVVNEADVRDFFTSFMEAAKQGSQGSQSYSYQYDVSGLIRFGPSQRFDSLADLRERALQSGEVKLNLDYPILNSVTPPTPRKIIRRTFSSIHWIRDLCRLMLSLASSTCCPLPR</sequence>